<dbReference type="PANTHER" id="PTHR42643:SF33">
    <property type="entry name" value="GLUTAMATE RECEPTOR 2-LIKE PROTEIN"/>
    <property type="match status" value="1"/>
</dbReference>
<evidence type="ECO:0000256" key="6">
    <source>
        <dbReference type="ARBA" id="ARBA00023136"/>
    </source>
</evidence>
<dbReference type="Pfam" id="PF24576">
    <property type="entry name" value="IR75A_N"/>
    <property type="match status" value="1"/>
</dbReference>
<evidence type="ECO:0000259" key="11">
    <source>
        <dbReference type="Pfam" id="PF00060"/>
    </source>
</evidence>
<feature type="domain" description="Ionotropic glutamate receptor C-terminal" evidence="11">
    <location>
        <begin position="332"/>
        <end position="565"/>
    </location>
</feature>
<keyword evidence="4 9" id="KW-0812">Transmembrane</keyword>
<dbReference type="Pfam" id="PF00060">
    <property type="entry name" value="Lig_chan"/>
    <property type="match status" value="1"/>
</dbReference>
<dbReference type="AlphaFoldDB" id="A0ABD2W7V9"/>
<evidence type="ECO:0000256" key="7">
    <source>
        <dbReference type="ARBA" id="ARBA00023170"/>
    </source>
</evidence>
<feature type="transmembrane region" description="Helical" evidence="9">
    <location>
        <begin position="584"/>
        <end position="606"/>
    </location>
</feature>
<comment type="similarity">
    <text evidence="2">Belongs to the glutamate-gated ion channel (TC 1.A.10.1) family.</text>
</comment>
<dbReference type="InterPro" id="IPR057074">
    <property type="entry name" value="IR75A_N"/>
</dbReference>
<evidence type="ECO:0000256" key="10">
    <source>
        <dbReference type="SAM" id="SignalP"/>
    </source>
</evidence>
<comment type="caution">
    <text evidence="13">The sequence shown here is derived from an EMBL/GenBank/DDBJ whole genome shotgun (WGS) entry which is preliminary data.</text>
</comment>
<evidence type="ECO:0000256" key="8">
    <source>
        <dbReference type="ARBA" id="ARBA00023180"/>
    </source>
</evidence>
<feature type="chain" id="PRO_5044798753" description="Ionotropic glutamate receptor C-terminal domain-containing protein" evidence="10">
    <location>
        <begin position="20"/>
        <end position="643"/>
    </location>
</feature>
<feature type="transmembrane region" description="Helical" evidence="9">
    <location>
        <begin position="396"/>
        <end position="419"/>
    </location>
</feature>
<evidence type="ECO:0000256" key="2">
    <source>
        <dbReference type="ARBA" id="ARBA00008685"/>
    </source>
</evidence>
<proteinExistence type="inferred from homology"/>
<feature type="transmembrane region" description="Helical" evidence="9">
    <location>
        <begin position="333"/>
        <end position="351"/>
    </location>
</feature>
<name>A0ABD2W7V9_9HYME</name>
<dbReference type="InterPro" id="IPR052192">
    <property type="entry name" value="Insect_Ionotropic_Sensory_Rcpt"/>
</dbReference>
<sequence>MSLSWTLIVIGIFTSLVGAHEITESIAHLVVDTIAAFLFPATTLSTIMCAKTENAVELSKILSKNGIANNRVEFDRFSNEIDKSTWHKLTFFLDLNCSEASDVLKKANDSGLFSGPIKWLIFQDIGSEEYDLSEIFGDLGVFADSEILILQRISDDRASISSLYRPSMARGIKVESRGNWISGEGIRLHDRHVASLRRRDLQKIQLKTTIVVMNPDTLNHLTDYRDVHVDTITKSNYVWLNHLASAMNATLAYNVVNSWGYRDKNNGSWSGMMGHLSRKEIDIGGTCMFLTADRMDNVTYIPLATPTRLAFIFRQPPLSFVSNLFTLPFRRSVWIALGILLSVIVLMLLLASRWEWLTKQTHASEPTLSDSLLLVIGAVAQQGFGFNPLTVPSRIVLLMLLLAVLNLYASYTANIVALLQSTTNSIQTLRDLLESPIKCGAQDIVYNRHYFKLEKDPIRRRIIDQKIVPKSGKSNWMTAEEGIGEVKRGFFAFFMEIGPAYRIIQETFEEDEKCGFREMYFIEHFDPMFTVIKQSPYLEIIRVNALKIEESGLKSREMSKFYTKRPPCNGRSKFISVGLNECYFAFYTIACGLLLSLGLLVLELLWMKWYENYVHNNNILCQACARRPLSGFCRGSVQRKISE</sequence>
<gene>
    <name evidence="13" type="ORF">TKK_015947</name>
</gene>
<evidence type="ECO:0000256" key="1">
    <source>
        <dbReference type="ARBA" id="ARBA00004651"/>
    </source>
</evidence>
<accession>A0ABD2W7V9</accession>
<reference evidence="13 14" key="1">
    <citation type="journal article" date="2024" name="bioRxiv">
        <title>A reference genome for Trichogramma kaykai: A tiny desert-dwelling parasitoid wasp with competing sex-ratio distorters.</title>
        <authorList>
            <person name="Culotta J."/>
            <person name="Lindsey A.R."/>
        </authorList>
    </citation>
    <scope>NUCLEOTIDE SEQUENCE [LARGE SCALE GENOMIC DNA]</scope>
    <source>
        <strain evidence="13 14">KSX58</strain>
    </source>
</reference>
<dbReference type="GO" id="GO:0050906">
    <property type="term" value="P:detection of stimulus involved in sensory perception"/>
    <property type="evidence" value="ECO:0007669"/>
    <property type="project" value="UniProtKB-ARBA"/>
</dbReference>
<keyword evidence="14" id="KW-1185">Reference proteome</keyword>
<organism evidence="13 14">
    <name type="scientific">Trichogramma kaykai</name>
    <dbReference type="NCBI Taxonomy" id="54128"/>
    <lineage>
        <taxon>Eukaryota</taxon>
        <taxon>Metazoa</taxon>
        <taxon>Ecdysozoa</taxon>
        <taxon>Arthropoda</taxon>
        <taxon>Hexapoda</taxon>
        <taxon>Insecta</taxon>
        <taxon>Pterygota</taxon>
        <taxon>Neoptera</taxon>
        <taxon>Endopterygota</taxon>
        <taxon>Hymenoptera</taxon>
        <taxon>Apocrita</taxon>
        <taxon>Proctotrupomorpha</taxon>
        <taxon>Chalcidoidea</taxon>
        <taxon>Trichogrammatidae</taxon>
        <taxon>Trichogramma</taxon>
    </lineage>
</organism>
<keyword evidence="8" id="KW-0325">Glycoprotein</keyword>
<evidence type="ECO:0008006" key="15">
    <source>
        <dbReference type="Google" id="ProtNLM"/>
    </source>
</evidence>
<feature type="signal peptide" evidence="10">
    <location>
        <begin position="1"/>
        <end position="19"/>
    </location>
</feature>
<dbReference type="Gene3D" id="1.10.287.70">
    <property type="match status" value="1"/>
</dbReference>
<keyword evidence="5 9" id="KW-1133">Transmembrane helix</keyword>
<comment type="subcellular location">
    <subcellularLocation>
        <location evidence="1">Cell membrane</location>
        <topology evidence="1">Multi-pass membrane protein</topology>
    </subcellularLocation>
</comment>
<keyword evidence="6 9" id="KW-0472">Membrane</keyword>
<evidence type="ECO:0000256" key="3">
    <source>
        <dbReference type="ARBA" id="ARBA00022475"/>
    </source>
</evidence>
<feature type="transmembrane region" description="Helical" evidence="9">
    <location>
        <begin position="371"/>
        <end position="389"/>
    </location>
</feature>
<evidence type="ECO:0000256" key="4">
    <source>
        <dbReference type="ARBA" id="ARBA00022692"/>
    </source>
</evidence>
<dbReference type="GO" id="GO:0005886">
    <property type="term" value="C:plasma membrane"/>
    <property type="evidence" value="ECO:0007669"/>
    <property type="project" value="UniProtKB-SubCell"/>
</dbReference>
<evidence type="ECO:0000259" key="12">
    <source>
        <dbReference type="Pfam" id="PF24576"/>
    </source>
</evidence>
<dbReference type="Gene3D" id="3.40.190.10">
    <property type="entry name" value="Periplasmic binding protein-like II"/>
    <property type="match status" value="1"/>
</dbReference>
<dbReference type="InterPro" id="IPR001320">
    <property type="entry name" value="Iontro_rcpt_C"/>
</dbReference>
<dbReference type="PANTHER" id="PTHR42643">
    <property type="entry name" value="IONOTROPIC RECEPTOR 20A-RELATED"/>
    <property type="match status" value="1"/>
</dbReference>
<protein>
    <recommendedName>
        <fullName evidence="15">Ionotropic glutamate receptor C-terminal domain-containing protein</fullName>
    </recommendedName>
</protein>
<evidence type="ECO:0000313" key="14">
    <source>
        <dbReference type="Proteomes" id="UP001627154"/>
    </source>
</evidence>
<evidence type="ECO:0000256" key="9">
    <source>
        <dbReference type="SAM" id="Phobius"/>
    </source>
</evidence>
<feature type="domain" description="Ionotropic receptor 75a N-terminal" evidence="12">
    <location>
        <begin position="86"/>
        <end position="211"/>
    </location>
</feature>
<dbReference type="SUPFAM" id="SSF53850">
    <property type="entry name" value="Periplasmic binding protein-like II"/>
    <property type="match status" value="1"/>
</dbReference>
<dbReference type="EMBL" id="JBJJXI010000124">
    <property type="protein sequence ID" value="KAL3388997.1"/>
    <property type="molecule type" value="Genomic_DNA"/>
</dbReference>
<dbReference type="Proteomes" id="UP001627154">
    <property type="component" value="Unassembled WGS sequence"/>
</dbReference>
<keyword evidence="7" id="KW-0675">Receptor</keyword>
<keyword evidence="10" id="KW-0732">Signal</keyword>
<evidence type="ECO:0000313" key="13">
    <source>
        <dbReference type="EMBL" id="KAL3388997.1"/>
    </source>
</evidence>
<keyword evidence="3" id="KW-1003">Cell membrane</keyword>
<evidence type="ECO:0000256" key="5">
    <source>
        <dbReference type="ARBA" id="ARBA00022989"/>
    </source>
</evidence>